<organism evidence="1 2">
    <name type="scientific">Paraglomus occultum</name>
    <dbReference type="NCBI Taxonomy" id="144539"/>
    <lineage>
        <taxon>Eukaryota</taxon>
        <taxon>Fungi</taxon>
        <taxon>Fungi incertae sedis</taxon>
        <taxon>Mucoromycota</taxon>
        <taxon>Glomeromycotina</taxon>
        <taxon>Glomeromycetes</taxon>
        <taxon>Paraglomerales</taxon>
        <taxon>Paraglomeraceae</taxon>
        <taxon>Paraglomus</taxon>
    </lineage>
</organism>
<accession>A0A9N9H5U1</accession>
<dbReference type="EMBL" id="CAJVPJ010004334">
    <property type="protein sequence ID" value="CAG8650957.1"/>
    <property type="molecule type" value="Genomic_DNA"/>
</dbReference>
<protein>
    <submittedName>
        <fullName evidence="1">5978_t:CDS:1</fullName>
    </submittedName>
</protein>
<name>A0A9N9H5U1_9GLOM</name>
<proteinExistence type="predicted"/>
<dbReference type="Proteomes" id="UP000789572">
    <property type="component" value="Unassembled WGS sequence"/>
</dbReference>
<evidence type="ECO:0000313" key="2">
    <source>
        <dbReference type="Proteomes" id="UP000789572"/>
    </source>
</evidence>
<keyword evidence="2" id="KW-1185">Reference proteome</keyword>
<evidence type="ECO:0000313" key="1">
    <source>
        <dbReference type="EMBL" id="CAG8650957.1"/>
    </source>
</evidence>
<sequence>MTCKCTTGLLFLVVEVRDDESHLWHRQKQVSACAHSTYGELLDQAYTNIAYSYAGPVPISTTIGVTHEYPQLDTTGRIHPPVHVRVANSEIQRNDLELEKMVPIRTEEFGK</sequence>
<gene>
    <name evidence="1" type="ORF">POCULU_LOCUS9946</name>
</gene>
<feature type="non-terminal residue" evidence="1">
    <location>
        <position position="111"/>
    </location>
</feature>
<reference evidence="1" key="1">
    <citation type="submission" date="2021-06" db="EMBL/GenBank/DDBJ databases">
        <authorList>
            <person name="Kallberg Y."/>
            <person name="Tangrot J."/>
            <person name="Rosling A."/>
        </authorList>
    </citation>
    <scope>NUCLEOTIDE SEQUENCE</scope>
    <source>
        <strain evidence="1">IA702</strain>
    </source>
</reference>
<dbReference type="AlphaFoldDB" id="A0A9N9H5U1"/>
<comment type="caution">
    <text evidence="1">The sequence shown here is derived from an EMBL/GenBank/DDBJ whole genome shotgun (WGS) entry which is preliminary data.</text>
</comment>